<evidence type="ECO:0000259" key="8">
    <source>
        <dbReference type="PROSITE" id="PS50110"/>
    </source>
</evidence>
<dbReference type="KEGG" id="mend:L6E24_14460"/>
<dbReference type="InterPro" id="IPR001610">
    <property type="entry name" value="PAC"/>
</dbReference>
<dbReference type="CDD" id="cd00130">
    <property type="entry name" value="PAS"/>
    <property type="match status" value="3"/>
</dbReference>
<dbReference type="InterPro" id="IPR036890">
    <property type="entry name" value="HATPase_C_sf"/>
</dbReference>
<dbReference type="Gene3D" id="3.30.450.20">
    <property type="entry name" value="PAS domain"/>
    <property type="match status" value="3"/>
</dbReference>
<dbReference type="InterPro" id="IPR035965">
    <property type="entry name" value="PAS-like_dom_sf"/>
</dbReference>
<dbReference type="Proteomes" id="UP001060368">
    <property type="component" value="Chromosome"/>
</dbReference>
<feature type="domain" description="PAC" evidence="10">
    <location>
        <begin position="352"/>
        <end position="402"/>
    </location>
</feature>
<dbReference type="InterPro" id="IPR011006">
    <property type="entry name" value="CheY-like_superfamily"/>
</dbReference>
<reference evidence="12" key="1">
    <citation type="submission" date="2022-04" db="EMBL/GenBank/DDBJ databases">
        <title>Complete genome of Methanoplanus endosymbiosus DSM 3599.</title>
        <authorList>
            <person name="Chen S.-C."/>
            <person name="You Y.-T."/>
            <person name="Zhou Y.-Z."/>
            <person name="Lai M.-C."/>
        </authorList>
    </citation>
    <scope>NUCLEOTIDE SEQUENCE</scope>
    <source>
        <strain evidence="12">DSM 3599</strain>
    </source>
</reference>
<feature type="domain" description="PAC" evidence="10">
    <location>
        <begin position="477"/>
        <end position="527"/>
    </location>
</feature>
<evidence type="ECO:0000256" key="2">
    <source>
        <dbReference type="ARBA" id="ARBA00012438"/>
    </source>
</evidence>
<evidence type="ECO:0000313" key="13">
    <source>
        <dbReference type="Proteomes" id="UP001060368"/>
    </source>
</evidence>
<dbReference type="InterPro" id="IPR004358">
    <property type="entry name" value="Sig_transdc_His_kin-like_C"/>
</dbReference>
<dbReference type="Pfam" id="PF13426">
    <property type="entry name" value="PAS_9"/>
    <property type="match status" value="2"/>
</dbReference>
<dbReference type="InterPro" id="IPR005467">
    <property type="entry name" value="His_kinase_dom"/>
</dbReference>
<dbReference type="PROSITE" id="PS50112">
    <property type="entry name" value="PAS"/>
    <property type="match status" value="3"/>
</dbReference>
<dbReference type="SUPFAM" id="SSF55785">
    <property type="entry name" value="PYP-like sensor domain (PAS domain)"/>
    <property type="match status" value="3"/>
</dbReference>
<dbReference type="SMART" id="SM00387">
    <property type="entry name" value="HATPase_c"/>
    <property type="match status" value="1"/>
</dbReference>
<dbReference type="AlphaFoldDB" id="A0A9E7PP72"/>
<dbReference type="InterPro" id="IPR000700">
    <property type="entry name" value="PAS-assoc_C"/>
</dbReference>
<accession>A0A9E7PP72</accession>
<evidence type="ECO:0000259" key="11">
    <source>
        <dbReference type="PROSITE" id="PS50835"/>
    </source>
</evidence>
<dbReference type="Pfam" id="PF02518">
    <property type="entry name" value="HATPase_c"/>
    <property type="match status" value="1"/>
</dbReference>
<dbReference type="PANTHER" id="PTHR43304:SF1">
    <property type="entry name" value="PAC DOMAIN-CONTAINING PROTEIN"/>
    <property type="match status" value="1"/>
</dbReference>
<dbReference type="InterPro" id="IPR013655">
    <property type="entry name" value="PAS_fold_3"/>
</dbReference>
<dbReference type="GO" id="GO:0000160">
    <property type="term" value="P:phosphorelay signal transduction system"/>
    <property type="evidence" value="ECO:0007669"/>
    <property type="project" value="InterPro"/>
</dbReference>
<comment type="catalytic activity">
    <reaction evidence="1">
        <text>ATP + protein L-histidine = ADP + protein N-phospho-L-histidine.</text>
        <dbReference type="EC" id="2.7.13.3"/>
    </reaction>
</comment>
<dbReference type="EC" id="2.7.13.3" evidence="2"/>
<dbReference type="RefSeq" id="WP_257742660.1">
    <property type="nucleotide sequence ID" value="NZ_CP096115.1"/>
</dbReference>
<evidence type="ECO:0000256" key="3">
    <source>
        <dbReference type="ARBA" id="ARBA00022553"/>
    </source>
</evidence>
<evidence type="ECO:0000256" key="4">
    <source>
        <dbReference type="ARBA" id="ARBA00022679"/>
    </source>
</evidence>
<dbReference type="GO" id="GO:0004673">
    <property type="term" value="F:protein histidine kinase activity"/>
    <property type="evidence" value="ECO:0007669"/>
    <property type="project" value="UniProtKB-EC"/>
</dbReference>
<dbReference type="CDD" id="cd00156">
    <property type="entry name" value="REC"/>
    <property type="match status" value="1"/>
</dbReference>
<dbReference type="PROSITE" id="PS50110">
    <property type="entry name" value="RESPONSE_REGULATORY"/>
    <property type="match status" value="1"/>
</dbReference>
<comment type="caution">
    <text evidence="6">Lacks conserved residue(s) required for the propagation of feature annotation.</text>
</comment>
<dbReference type="PANTHER" id="PTHR43304">
    <property type="entry name" value="PHYTOCHROME-LIKE PROTEIN CPH1"/>
    <property type="match status" value="1"/>
</dbReference>
<organism evidence="12 13">
    <name type="scientific">Methanoplanus endosymbiosus</name>
    <dbReference type="NCBI Taxonomy" id="33865"/>
    <lineage>
        <taxon>Archaea</taxon>
        <taxon>Methanobacteriati</taxon>
        <taxon>Methanobacteriota</taxon>
        <taxon>Stenosarchaea group</taxon>
        <taxon>Methanomicrobia</taxon>
        <taxon>Methanomicrobiales</taxon>
        <taxon>Methanomicrobiaceae</taxon>
        <taxon>Methanoplanus</taxon>
    </lineage>
</organism>
<dbReference type="SMART" id="SM00091">
    <property type="entry name" value="PAS"/>
    <property type="match status" value="3"/>
</dbReference>
<keyword evidence="5" id="KW-0418">Kinase</keyword>
<evidence type="ECO:0000259" key="7">
    <source>
        <dbReference type="PROSITE" id="PS50109"/>
    </source>
</evidence>
<dbReference type="PROSITE" id="PS50113">
    <property type="entry name" value="PAC"/>
    <property type="match status" value="3"/>
</dbReference>
<name>A0A9E7PP72_9EURY</name>
<protein>
    <recommendedName>
        <fullName evidence="2">histidine kinase</fullName>
        <ecNumber evidence="2">2.7.13.3</ecNumber>
    </recommendedName>
</protein>
<dbReference type="NCBIfam" id="TIGR00229">
    <property type="entry name" value="sensory_box"/>
    <property type="match status" value="3"/>
</dbReference>
<evidence type="ECO:0000256" key="1">
    <source>
        <dbReference type="ARBA" id="ARBA00000085"/>
    </source>
</evidence>
<feature type="domain" description="Ig-like" evidence="11">
    <location>
        <begin position="630"/>
        <end position="717"/>
    </location>
</feature>
<dbReference type="PRINTS" id="PR00344">
    <property type="entry name" value="BCTRLSENSOR"/>
</dbReference>
<dbReference type="SMART" id="SM00086">
    <property type="entry name" value="PAC"/>
    <property type="match status" value="3"/>
</dbReference>
<dbReference type="InterPro" id="IPR003594">
    <property type="entry name" value="HATPase_dom"/>
</dbReference>
<keyword evidence="13" id="KW-1185">Reference proteome</keyword>
<keyword evidence="4" id="KW-0808">Transferase</keyword>
<feature type="domain" description="Response regulatory" evidence="8">
    <location>
        <begin position="13"/>
        <end position="132"/>
    </location>
</feature>
<dbReference type="EMBL" id="CP096115">
    <property type="protein sequence ID" value="UUX92514.1"/>
    <property type="molecule type" value="Genomic_DNA"/>
</dbReference>
<feature type="domain" description="PAS" evidence="9">
    <location>
        <begin position="403"/>
        <end position="444"/>
    </location>
</feature>
<dbReference type="InterPro" id="IPR007110">
    <property type="entry name" value="Ig-like_dom"/>
</dbReference>
<dbReference type="InterPro" id="IPR001789">
    <property type="entry name" value="Sig_transdc_resp-reg_receiver"/>
</dbReference>
<feature type="domain" description="Histidine kinase" evidence="7">
    <location>
        <begin position="632"/>
        <end position="731"/>
    </location>
</feature>
<dbReference type="Pfam" id="PF08447">
    <property type="entry name" value="PAS_3"/>
    <property type="match status" value="1"/>
</dbReference>
<evidence type="ECO:0000256" key="6">
    <source>
        <dbReference type="PROSITE-ProRule" id="PRU00169"/>
    </source>
</evidence>
<dbReference type="InterPro" id="IPR052162">
    <property type="entry name" value="Sensor_kinase/Photoreceptor"/>
</dbReference>
<feature type="domain" description="PAC" evidence="10">
    <location>
        <begin position="225"/>
        <end position="278"/>
    </location>
</feature>
<gene>
    <name evidence="12" type="ORF">L6E24_14460</name>
</gene>
<proteinExistence type="predicted"/>
<dbReference type="InterPro" id="IPR000014">
    <property type="entry name" value="PAS"/>
</dbReference>
<sequence>MMRKNGYIRGKIGVLFINYDPECLSETKNYLEKSGRISLYCAENAEEAIALLNKNPFDVIVSGFAPAYSTKKSSENVLLKYIKENNIRIPYIVFSGDCGEDAVAGSFNDGADFFVRRTGRPEDYYAELAGKIRFAAENRKRSSETDLFNQERLRLVLETTNDGIWDWDLKTGEAFFSPRCFTMLGYEPDEVPASYNTWRENVLPDDLGMAEKVVYDCIHNGRDGFDLEFRMKTKSGGIRWMRARGSVVSRDSDGKALRILGTHTDITDWKMADKALRESENKFRKLFDKASQIFFLFDLDGNFVDANEKATTTTGYTLDELLSMNVNDLDAESVIRNDRRNIWHKFPDDRDIYIETRHRRKDGTVYTAEVRATKLKIGDEHYVLSLVNDITERKKAEEAIYRSEKKYRDIFENSVTGLFKTTFNGEIFDVNNSFARMYGYPDAEEFLKSGKNAGNFYFDVRDREKVVNIISEDGSVTGYEAIHKKRDGTPFWVSISGRLLCDDNRKYCEGIIIDITERKKAEEALFLSNRKLKLLSGITRHDILNQVTVIRGIAGIIDDLEDEQEKTDYIGKIDSAARTIEENILFTKEYEQLGVNTPEWISVSGLTDRRSFGKLPVHNLCEDIMIYADPMLSKVFENMMDNTVRHGEKATEVYVRCRHDNNGGLVITWEDDGTGVPDEEKERIFQRGVGKNTGFGLFLTREILSITGISIKESGVFGSGARFEITVPADSWKKD</sequence>
<evidence type="ECO:0000259" key="9">
    <source>
        <dbReference type="PROSITE" id="PS50112"/>
    </source>
</evidence>
<dbReference type="SUPFAM" id="SSF52172">
    <property type="entry name" value="CheY-like"/>
    <property type="match status" value="1"/>
</dbReference>
<dbReference type="GeneID" id="74308931"/>
<dbReference type="PROSITE" id="PS50109">
    <property type="entry name" value="HIS_KIN"/>
    <property type="match status" value="1"/>
</dbReference>
<keyword evidence="3" id="KW-0597">Phosphoprotein</keyword>
<feature type="domain" description="PAS" evidence="9">
    <location>
        <begin position="149"/>
        <end position="221"/>
    </location>
</feature>
<feature type="domain" description="PAS" evidence="9">
    <location>
        <begin position="279"/>
        <end position="325"/>
    </location>
</feature>
<dbReference type="PROSITE" id="PS50835">
    <property type="entry name" value="IG_LIKE"/>
    <property type="match status" value="1"/>
</dbReference>
<evidence type="ECO:0000313" key="12">
    <source>
        <dbReference type="EMBL" id="UUX92514.1"/>
    </source>
</evidence>
<dbReference type="SUPFAM" id="SSF55874">
    <property type="entry name" value="ATPase domain of HSP90 chaperone/DNA topoisomerase II/histidine kinase"/>
    <property type="match status" value="1"/>
</dbReference>
<evidence type="ECO:0000256" key="5">
    <source>
        <dbReference type="ARBA" id="ARBA00022777"/>
    </source>
</evidence>
<evidence type="ECO:0000259" key="10">
    <source>
        <dbReference type="PROSITE" id="PS50113"/>
    </source>
</evidence>
<dbReference type="Gene3D" id="3.40.50.2300">
    <property type="match status" value="1"/>
</dbReference>
<dbReference type="Gene3D" id="3.30.565.10">
    <property type="entry name" value="Histidine kinase-like ATPase, C-terminal domain"/>
    <property type="match status" value="1"/>
</dbReference>